<reference evidence="3 4" key="1">
    <citation type="submission" date="2017-02" db="EMBL/GenBank/DDBJ databases">
        <authorList>
            <person name="Peterson S.W."/>
        </authorList>
    </citation>
    <scope>NUCLEOTIDE SEQUENCE [LARGE SCALE GENOMIC DNA]</scope>
    <source>
        <strain evidence="3 4">DSM 45154</strain>
    </source>
</reference>
<feature type="domain" description="Luciferase-like" evidence="2">
    <location>
        <begin position="13"/>
        <end position="291"/>
    </location>
</feature>
<dbReference type="OrthoDB" id="180193at2"/>
<evidence type="ECO:0000313" key="4">
    <source>
        <dbReference type="Proteomes" id="UP000190637"/>
    </source>
</evidence>
<proteinExistence type="predicted"/>
<dbReference type="EMBL" id="FUWS01000004">
    <property type="protein sequence ID" value="SJZ93882.1"/>
    <property type="molecule type" value="Genomic_DNA"/>
</dbReference>
<dbReference type="InterPro" id="IPR011251">
    <property type="entry name" value="Luciferase-like_dom"/>
</dbReference>
<keyword evidence="4" id="KW-1185">Reference proteome</keyword>
<dbReference type="Proteomes" id="UP000190637">
    <property type="component" value="Unassembled WGS sequence"/>
</dbReference>
<sequence>MARIGYFLSCEEHGPRELVRQARRAEEAGFEALWISDHYHPWLDVQGESPFVWSVIGAIGEATSLPITTAVTCPMVRTHPAIVAQATATSAALARGGFTLGVGTGEALNEHILGDRWPPAAERREMLEEAVEVMRKLWTGKLVTHNGPHYTVDTARLYTLPERTPEVYVSAFGRKAAELAGRIGDGLVMMGPEASTIQTFRENGGEGKPVQAGLKVSWGRDADEAARYACERWPNDALPGEAAQLLPLPRHFEQLAELITPERVGSMMPCGPDPDVHLDAIREYLEAGVDEVYVSQVGHRQDEFFDFYAAEVLPELRKGN</sequence>
<accession>A0A1T4PQM6</accession>
<dbReference type="InterPro" id="IPR050564">
    <property type="entry name" value="F420-G6PD/mer"/>
</dbReference>
<evidence type="ECO:0000256" key="1">
    <source>
        <dbReference type="ARBA" id="ARBA00023002"/>
    </source>
</evidence>
<dbReference type="InterPro" id="IPR019945">
    <property type="entry name" value="F420_G6P_DH-rel"/>
</dbReference>
<dbReference type="Gene3D" id="3.20.20.30">
    <property type="entry name" value="Luciferase-like domain"/>
    <property type="match status" value="1"/>
</dbReference>
<dbReference type="InterPro" id="IPR036661">
    <property type="entry name" value="Luciferase-like_sf"/>
</dbReference>
<dbReference type="PANTHER" id="PTHR43244:SF1">
    <property type="entry name" value="5,10-METHYLENETETRAHYDROMETHANOPTERIN REDUCTASE"/>
    <property type="match status" value="1"/>
</dbReference>
<name>A0A1T4PQM6_9ACTN</name>
<organism evidence="3 4">
    <name type="scientific">Marinactinospora thermotolerans DSM 45154</name>
    <dbReference type="NCBI Taxonomy" id="1122192"/>
    <lineage>
        <taxon>Bacteria</taxon>
        <taxon>Bacillati</taxon>
        <taxon>Actinomycetota</taxon>
        <taxon>Actinomycetes</taxon>
        <taxon>Streptosporangiales</taxon>
        <taxon>Nocardiopsidaceae</taxon>
        <taxon>Marinactinospora</taxon>
    </lineage>
</organism>
<dbReference type="AlphaFoldDB" id="A0A1T4PQM6"/>
<dbReference type="Pfam" id="PF00296">
    <property type="entry name" value="Bac_luciferase"/>
    <property type="match status" value="1"/>
</dbReference>
<dbReference type="NCBIfam" id="TIGR03557">
    <property type="entry name" value="F420_G6P_family"/>
    <property type="match status" value="1"/>
</dbReference>
<dbReference type="PANTHER" id="PTHR43244">
    <property type="match status" value="1"/>
</dbReference>
<evidence type="ECO:0000313" key="3">
    <source>
        <dbReference type="EMBL" id="SJZ93882.1"/>
    </source>
</evidence>
<dbReference type="RefSeq" id="WP_078761273.1">
    <property type="nucleotide sequence ID" value="NZ_FUWS01000004.1"/>
</dbReference>
<dbReference type="CDD" id="cd01097">
    <property type="entry name" value="Tetrahydromethanopterin_reductase"/>
    <property type="match status" value="1"/>
</dbReference>
<dbReference type="STRING" id="1122192.SAMN02745673_01952"/>
<evidence type="ECO:0000259" key="2">
    <source>
        <dbReference type="Pfam" id="PF00296"/>
    </source>
</evidence>
<keyword evidence="1" id="KW-0560">Oxidoreductase</keyword>
<dbReference type="SUPFAM" id="SSF51679">
    <property type="entry name" value="Bacterial luciferase-like"/>
    <property type="match status" value="1"/>
</dbReference>
<dbReference type="GO" id="GO:0016705">
    <property type="term" value="F:oxidoreductase activity, acting on paired donors, with incorporation or reduction of molecular oxygen"/>
    <property type="evidence" value="ECO:0007669"/>
    <property type="project" value="InterPro"/>
</dbReference>
<gene>
    <name evidence="3" type="ORF">SAMN02745673_01952</name>
</gene>
<protein>
    <submittedName>
        <fullName evidence="3">F420-dependent oxidoreductase, G6PDH family</fullName>
    </submittedName>
</protein>